<comment type="similarity">
    <text evidence="2">Belongs to the major facilitator superfamily. Monocarboxylate porter (TC 2.A.1.13) family.</text>
</comment>
<dbReference type="SUPFAM" id="SSF103473">
    <property type="entry name" value="MFS general substrate transporter"/>
    <property type="match status" value="1"/>
</dbReference>
<dbReference type="GO" id="GO:0016020">
    <property type="term" value="C:membrane"/>
    <property type="evidence" value="ECO:0007669"/>
    <property type="project" value="UniProtKB-SubCell"/>
</dbReference>
<dbReference type="InterPro" id="IPR050327">
    <property type="entry name" value="Proton-linked_MCT"/>
</dbReference>
<feature type="transmembrane region" description="Helical" evidence="3">
    <location>
        <begin position="120"/>
        <end position="140"/>
    </location>
</feature>
<dbReference type="PANTHER" id="PTHR11360:SF317">
    <property type="entry name" value="MAJOR FACILITATOR SUPERFAMILY (MFS) PROFILE DOMAIN-CONTAINING PROTEIN-RELATED"/>
    <property type="match status" value="1"/>
</dbReference>
<evidence type="ECO:0000313" key="5">
    <source>
        <dbReference type="EMBL" id="KAJ3050682.1"/>
    </source>
</evidence>
<evidence type="ECO:0000256" key="3">
    <source>
        <dbReference type="SAM" id="Phobius"/>
    </source>
</evidence>
<protein>
    <recommendedName>
        <fullName evidence="4">Major facilitator superfamily (MFS) profile domain-containing protein</fullName>
    </recommendedName>
</protein>
<dbReference type="Pfam" id="PF07690">
    <property type="entry name" value="MFS_1"/>
    <property type="match status" value="1"/>
</dbReference>
<feature type="transmembrane region" description="Helical" evidence="3">
    <location>
        <begin position="387"/>
        <end position="406"/>
    </location>
</feature>
<evidence type="ECO:0000256" key="2">
    <source>
        <dbReference type="ARBA" id="ARBA00006727"/>
    </source>
</evidence>
<evidence type="ECO:0000256" key="1">
    <source>
        <dbReference type="ARBA" id="ARBA00004141"/>
    </source>
</evidence>
<sequence>MGRFSLPEGGFLELLKRHYSSTHYERSEKQLEREQWLIPGVVRFNRFFLMPAAVIIQVCCGSLYAWSGYNLPMERYILGANNAVDRSVAANVFYVAVAVFGVAAAFLGPWLERNGPWKGAFMGATLFFLGNLLTALGVYVHKFELVFFGYGFVGGAGLGISYISPVSPLQKWFPDLRGVAAGLAVCGFGAGSIFSPYTQRALIGPDFAKTGVQNLGLPLTFVILGSCYYVLMVLAAFVLRMPPPGYTVNGIDIHTVKGAEGLNATATPRADSEATLEVGEGKGVTKTVEVDNRTATVQPVTPAPNPFSLTLAESLASREYIMMYIMFFCAEITGLLIISKIQSIVSNQLKRDTQTAANINSILGGCNLLGRLVIPTLSDVLKTRKPFFILSLAAQTVFLAILPGSIESKNYGLTLACAFIIAFFYGGGFGLIPAFLADQFGSKNVGATHGVILTAWSIGGVCGGLVFSKVYSNTLAYLTSRKAELGDDYLLTVYTIDFRWILAFTILGFCIALFIPTNLRDRRLPKTEGERFRFRAPNGRLVKVVNGNFVMVTQEEEDQEWEKYTQKVLAGNQ</sequence>
<dbReference type="EMBL" id="JADGJD010000484">
    <property type="protein sequence ID" value="KAJ3050682.1"/>
    <property type="molecule type" value="Genomic_DNA"/>
</dbReference>
<feature type="transmembrane region" description="Helical" evidence="3">
    <location>
        <begin position="412"/>
        <end position="437"/>
    </location>
</feature>
<feature type="transmembrane region" description="Helical" evidence="3">
    <location>
        <begin position="321"/>
        <end position="341"/>
    </location>
</feature>
<dbReference type="InterPro" id="IPR020846">
    <property type="entry name" value="MFS_dom"/>
</dbReference>
<keyword evidence="3" id="KW-0812">Transmembrane</keyword>
<dbReference type="InterPro" id="IPR011701">
    <property type="entry name" value="MFS"/>
</dbReference>
<organism evidence="5 6">
    <name type="scientific">Rhizophlyctis rosea</name>
    <dbReference type="NCBI Taxonomy" id="64517"/>
    <lineage>
        <taxon>Eukaryota</taxon>
        <taxon>Fungi</taxon>
        <taxon>Fungi incertae sedis</taxon>
        <taxon>Chytridiomycota</taxon>
        <taxon>Chytridiomycota incertae sedis</taxon>
        <taxon>Chytridiomycetes</taxon>
        <taxon>Rhizophlyctidales</taxon>
        <taxon>Rhizophlyctidaceae</taxon>
        <taxon>Rhizophlyctis</taxon>
    </lineage>
</organism>
<proteinExistence type="inferred from homology"/>
<evidence type="ECO:0000259" key="4">
    <source>
        <dbReference type="PROSITE" id="PS50850"/>
    </source>
</evidence>
<feature type="transmembrane region" description="Helical" evidence="3">
    <location>
        <begin position="47"/>
        <end position="67"/>
    </location>
</feature>
<dbReference type="Gene3D" id="1.20.1250.20">
    <property type="entry name" value="MFS general substrate transporter like domains"/>
    <property type="match status" value="2"/>
</dbReference>
<keyword evidence="6" id="KW-1185">Reference proteome</keyword>
<dbReference type="PANTHER" id="PTHR11360">
    <property type="entry name" value="MONOCARBOXYLATE TRANSPORTER"/>
    <property type="match status" value="1"/>
</dbReference>
<dbReference type="AlphaFoldDB" id="A0AAD5SD30"/>
<feature type="transmembrane region" description="Helical" evidence="3">
    <location>
        <begin position="176"/>
        <end position="194"/>
    </location>
</feature>
<feature type="transmembrane region" description="Helical" evidence="3">
    <location>
        <begin position="449"/>
        <end position="471"/>
    </location>
</feature>
<comment type="caution">
    <text evidence="5">The sequence shown here is derived from an EMBL/GenBank/DDBJ whole genome shotgun (WGS) entry which is preliminary data.</text>
</comment>
<evidence type="ECO:0000313" key="6">
    <source>
        <dbReference type="Proteomes" id="UP001212841"/>
    </source>
</evidence>
<feature type="transmembrane region" description="Helical" evidence="3">
    <location>
        <begin position="88"/>
        <end position="108"/>
    </location>
</feature>
<accession>A0AAD5SD30</accession>
<dbReference type="InterPro" id="IPR036259">
    <property type="entry name" value="MFS_trans_sf"/>
</dbReference>
<dbReference type="PROSITE" id="PS50850">
    <property type="entry name" value="MFS"/>
    <property type="match status" value="1"/>
</dbReference>
<gene>
    <name evidence="5" type="ORF">HK097_008323</name>
</gene>
<name>A0AAD5SD30_9FUNG</name>
<keyword evidence="3" id="KW-1133">Transmembrane helix</keyword>
<dbReference type="Proteomes" id="UP001212841">
    <property type="component" value="Unassembled WGS sequence"/>
</dbReference>
<feature type="domain" description="Major facilitator superfamily (MFS) profile" evidence="4">
    <location>
        <begin position="38"/>
        <end position="520"/>
    </location>
</feature>
<keyword evidence="3" id="KW-0472">Membrane</keyword>
<feature type="transmembrane region" description="Helical" evidence="3">
    <location>
        <begin position="215"/>
        <end position="239"/>
    </location>
</feature>
<reference evidence="5" key="1">
    <citation type="submission" date="2020-05" db="EMBL/GenBank/DDBJ databases">
        <title>Phylogenomic resolution of chytrid fungi.</title>
        <authorList>
            <person name="Stajich J.E."/>
            <person name="Amses K."/>
            <person name="Simmons R."/>
            <person name="Seto K."/>
            <person name="Myers J."/>
            <person name="Bonds A."/>
            <person name="Quandt C.A."/>
            <person name="Barry K."/>
            <person name="Liu P."/>
            <person name="Grigoriev I."/>
            <person name="Longcore J.E."/>
            <person name="James T.Y."/>
        </authorList>
    </citation>
    <scope>NUCLEOTIDE SEQUENCE</scope>
    <source>
        <strain evidence="5">JEL0318</strain>
    </source>
</reference>
<feature type="transmembrane region" description="Helical" evidence="3">
    <location>
        <begin position="147"/>
        <end position="164"/>
    </location>
</feature>
<dbReference type="CDD" id="cd17353">
    <property type="entry name" value="MFS_OFA_like"/>
    <property type="match status" value="1"/>
</dbReference>
<feature type="transmembrane region" description="Helical" evidence="3">
    <location>
        <begin position="491"/>
        <end position="515"/>
    </location>
</feature>
<comment type="subcellular location">
    <subcellularLocation>
        <location evidence="1">Membrane</location>
        <topology evidence="1">Multi-pass membrane protein</topology>
    </subcellularLocation>
</comment>
<dbReference type="GO" id="GO:0022857">
    <property type="term" value="F:transmembrane transporter activity"/>
    <property type="evidence" value="ECO:0007669"/>
    <property type="project" value="InterPro"/>
</dbReference>